<evidence type="ECO:0000256" key="6">
    <source>
        <dbReference type="ARBA" id="ARBA00023014"/>
    </source>
</evidence>
<reference evidence="8" key="1">
    <citation type="journal article" date="2015" name="Nature">
        <title>Complex archaea that bridge the gap between prokaryotes and eukaryotes.</title>
        <authorList>
            <person name="Spang A."/>
            <person name="Saw J.H."/>
            <person name="Jorgensen S.L."/>
            <person name="Zaremba-Niedzwiedzka K."/>
            <person name="Martijn J."/>
            <person name="Lind A.E."/>
            <person name="van Eijk R."/>
            <person name="Schleper C."/>
            <person name="Guy L."/>
            <person name="Ettema T.J."/>
        </authorList>
    </citation>
    <scope>NUCLEOTIDE SEQUENCE</scope>
</reference>
<dbReference type="Gene3D" id="3.20.20.70">
    <property type="entry name" value="Aldolase class I"/>
    <property type="match status" value="1"/>
</dbReference>
<evidence type="ECO:0000313" key="8">
    <source>
        <dbReference type="EMBL" id="KKN66588.1"/>
    </source>
</evidence>
<evidence type="ECO:0000256" key="4">
    <source>
        <dbReference type="ARBA" id="ARBA00022723"/>
    </source>
</evidence>
<keyword evidence="3" id="KW-0949">S-adenosyl-L-methionine</keyword>
<dbReference type="SUPFAM" id="SSF102114">
    <property type="entry name" value="Radical SAM enzymes"/>
    <property type="match status" value="1"/>
</dbReference>
<name>A0A0F9VLA8_9ZZZZ</name>
<evidence type="ECO:0000256" key="3">
    <source>
        <dbReference type="ARBA" id="ARBA00022691"/>
    </source>
</evidence>
<dbReference type="InterPro" id="IPR000385">
    <property type="entry name" value="MoaA_NifB_PqqE_Fe-S-bd_CS"/>
</dbReference>
<comment type="cofactor">
    <cofactor evidence="1">
        <name>[4Fe-4S] cluster</name>
        <dbReference type="ChEBI" id="CHEBI:49883"/>
    </cofactor>
</comment>
<dbReference type="GO" id="GO:0046872">
    <property type="term" value="F:metal ion binding"/>
    <property type="evidence" value="ECO:0007669"/>
    <property type="project" value="UniProtKB-KW"/>
</dbReference>
<keyword evidence="6" id="KW-0411">Iron-sulfur</keyword>
<evidence type="ECO:0000256" key="1">
    <source>
        <dbReference type="ARBA" id="ARBA00001966"/>
    </source>
</evidence>
<dbReference type="SFLD" id="SFLDS00029">
    <property type="entry name" value="Radical_SAM"/>
    <property type="match status" value="1"/>
</dbReference>
<gene>
    <name evidence="8" type="ORF">LCGC14_0470030</name>
</gene>
<dbReference type="InterPro" id="IPR013785">
    <property type="entry name" value="Aldolase_TIM"/>
</dbReference>
<evidence type="ECO:0000256" key="2">
    <source>
        <dbReference type="ARBA" id="ARBA00022485"/>
    </source>
</evidence>
<dbReference type="PANTHER" id="PTHR42836:SF1">
    <property type="entry name" value="7-CARBOXY-7-DEAZAGUANINE SYNTHASE"/>
    <property type="match status" value="1"/>
</dbReference>
<dbReference type="EMBL" id="LAZR01000496">
    <property type="protein sequence ID" value="KKN66588.1"/>
    <property type="molecule type" value="Genomic_DNA"/>
</dbReference>
<sequence length="286" mass="33665">MYEKLKDFYLNFENKIDKILIKTIGKDKEKYNFLRLLREIRKGILYGKIEEIPHIMLSLTCNLRCPYCANGKYYDKSNMGYKEKSRDYWIQRINKMKSKAIVFTGGEPTIFKDFLGVINNIKQKSIIIYSNLSIKNFEEKIKHLRKKCSWLLTYHPGGRADLSLVLKNIALLRKYKQTFRLTAVSADEFEDMYDSKSSNLLEEFNVKLFFKGFLGEQNLSQRKVECRIPSILYAPDGNRYHCMYSVLKKKSEYIINHGNVESIMICDKYGECSPCNTAKFKLKFLD</sequence>
<dbReference type="GO" id="GO:0051539">
    <property type="term" value="F:4 iron, 4 sulfur cluster binding"/>
    <property type="evidence" value="ECO:0007669"/>
    <property type="project" value="UniProtKB-KW"/>
</dbReference>
<dbReference type="Pfam" id="PF04055">
    <property type="entry name" value="Radical_SAM"/>
    <property type="match status" value="1"/>
</dbReference>
<evidence type="ECO:0000259" key="7">
    <source>
        <dbReference type="Pfam" id="PF04055"/>
    </source>
</evidence>
<dbReference type="GO" id="GO:0003824">
    <property type="term" value="F:catalytic activity"/>
    <property type="evidence" value="ECO:0007669"/>
    <property type="project" value="InterPro"/>
</dbReference>
<feature type="domain" description="Radical SAM core" evidence="7">
    <location>
        <begin position="59"/>
        <end position="147"/>
    </location>
</feature>
<organism evidence="8">
    <name type="scientific">marine sediment metagenome</name>
    <dbReference type="NCBI Taxonomy" id="412755"/>
    <lineage>
        <taxon>unclassified sequences</taxon>
        <taxon>metagenomes</taxon>
        <taxon>ecological metagenomes</taxon>
    </lineage>
</organism>
<dbReference type="AlphaFoldDB" id="A0A0F9VLA8"/>
<dbReference type="CDD" id="cd01335">
    <property type="entry name" value="Radical_SAM"/>
    <property type="match status" value="1"/>
</dbReference>
<protein>
    <recommendedName>
        <fullName evidence="7">Radical SAM core domain-containing protein</fullName>
    </recommendedName>
</protein>
<proteinExistence type="predicted"/>
<keyword evidence="4" id="KW-0479">Metal-binding</keyword>
<evidence type="ECO:0000256" key="5">
    <source>
        <dbReference type="ARBA" id="ARBA00023004"/>
    </source>
</evidence>
<keyword evidence="5" id="KW-0408">Iron</keyword>
<comment type="caution">
    <text evidence="8">The sequence shown here is derived from an EMBL/GenBank/DDBJ whole genome shotgun (WGS) entry which is preliminary data.</text>
</comment>
<keyword evidence="2" id="KW-0004">4Fe-4S</keyword>
<accession>A0A0F9VLA8</accession>
<dbReference type="InterPro" id="IPR058240">
    <property type="entry name" value="rSAM_sf"/>
</dbReference>
<dbReference type="InterPro" id="IPR007197">
    <property type="entry name" value="rSAM"/>
</dbReference>
<dbReference type="PANTHER" id="PTHR42836">
    <property type="entry name" value="7-CARBOXY-7-DEAZAGUANINE SYNTHASE"/>
    <property type="match status" value="1"/>
</dbReference>
<dbReference type="PROSITE" id="PS01305">
    <property type="entry name" value="MOAA_NIFB_PQQE"/>
    <property type="match status" value="1"/>
</dbReference>